<evidence type="ECO:0000313" key="4">
    <source>
        <dbReference type="EMBL" id="KRN83375.1"/>
    </source>
</evidence>
<dbReference type="Gene3D" id="3.40.50.1240">
    <property type="entry name" value="Phosphoglycerate mutase-like"/>
    <property type="match status" value="1"/>
</dbReference>
<dbReference type="InterPro" id="IPR013078">
    <property type="entry name" value="His_Pase_superF_clade-1"/>
</dbReference>
<dbReference type="Proteomes" id="UP000051749">
    <property type="component" value="Unassembled WGS sequence"/>
</dbReference>
<dbReference type="PANTHER" id="PTHR46517">
    <property type="entry name" value="FRUCTOSE-2,6-BISPHOSPHATASE TIGAR"/>
    <property type="match status" value="1"/>
</dbReference>
<accession>A0A0R2K1B8</accession>
<gene>
    <name evidence="4" type="ORF">IV87_GL000804</name>
    <name evidence="5" type="ORF">SAMN04487973_10326</name>
</gene>
<dbReference type="GO" id="GO:0043456">
    <property type="term" value="P:regulation of pentose-phosphate shunt"/>
    <property type="evidence" value="ECO:0007669"/>
    <property type="project" value="TreeGrafter"/>
</dbReference>
<keyword evidence="1" id="KW-0378">Hydrolase</keyword>
<evidence type="ECO:0000313" key="5">
    <source>
        <dbReference type="EMBL" id="SER22286.1"/>
    </source>
</evidence>
<organism evidence="4 6">
    <name type="scientific">Pediococcus ethanolidurans</name>
    <dbReference type="NCBI Taxonomy" id="319653"/>
    <lineage>
        <taxon>Bacteria</taxon>
        <taxon>Bacillati</taxon>
        <taxon>Bacillota</taxon>
        <taxon>Bacilli</taxon>
        <taxon>Lactobacillales</taxon>
        <taxon>Lactobacillaceae</taxon>
        <taxon>Pediococcus</taxon>
    </lineage>
</organism>
<comment type="caution">
    <text evidence="4">The sequence shown here is derived from an EMBL/GenBank/DDBJ whole genome shotgun (WGS) entry which is preliminary data.</text>
</comment>
<dbReference type="SMART" id="SM00855">
    <property type="entry name" value="PGAM"/>
    <property type="match status" value="1"/>
</dbReference>
<evidence type="ECO:0000256" key="3">
    <source>
        <dbReference type="PIRSR" id="PIRSR613078-2"/>
    </source>
</evidence>
<dbReference type="OrthoDB" id="9782128at2"/>
<dbReference type="EMBL" id="FOGK01000003">
    <property type="protein sequence ID" value="SER22286.1"/>
    <property type="molecule type" value="Genomic_DNA"/>
</dbReference>
<evidence type="ECO:0000313" key="6">
    <source>
        <dbReference type="Proteomes" id="UP000051749"/>
    </source>
</evidence>
<dbReference type="InterPro" id="IPR001345">
    <property type="entry name" value="PG/BPGM_mutase_AS"/>
</dbReference>
<dbReference type="GO" id="GO:0005829">
    <property type="term" value="C:cytosol"/>
    <property type="evidence" value="ECO:0007669"/>
    <property type="project" value="TreeGrafter"/>
</dbReference>
<dbReference type="PANTHER" id="PTHR46517:SF1">
    <property type="entry name" value="FRUCTOSE-2,6-BISPHOSPHATASE TIGAR"/>
    <property type="match status" value="1"/>
</dbReference>
<evidence type="ECO:0000256" key="2">
    <source>
        <dbReference type="PIRSR" id="PIRSR613078-1"/>
    </source>
</evidence>
<dbReference type="EMBL" id="JQBY01000002">
    <property type="protein sequence ID" value="KRN83375.1"/>
    <property type="molecule type" value="Genomic_DNA"/>
</dbReference>
<dbReference type="PROSITE" id="PS00175">
    <property type="entry name" value="PG_MUTASE"/>
    <property type="match status" value="1"/>
</dbReference>
<dbReference type="InterPro" id="IPR051695">
    <property type="entry name" value="Phosphoglycerate_Mutase"/>
</dbReference>
<dbReference type="RefSeq" id="WP_057805034.1">
    <property type="nucleotide sequence ID" value="NZ_BJYP01000040.1"/>
</dbReference>
<protein>
    <submittedName>
        <fullName evidence="5">Probable phosphoglycerate mutase</fullName>
    </submittedName>
    <submittedName>
        <fullName evidence="4">Putative phosphoglycerate mutase (Putative)</fullName>
    </submittedName>
</protein>
<evidence type="ECO:0000256" key="1">
    <source>
        <dbReference type="ARBA" id="ARBA00022801"/>
    </source>
</evidence>
<dbReference type="Pfam" id="PF00300">
    <property type="entry name" value="His_Phos_1"/>
    <property type="match status" value="1"/>
</dbReference>
<name>A0A0R2K1B8_9LACO</name>
<dbReference type="GO" id="GO:0004331">
    <property type="term" value="F:fructose-2,6-bisphosphate 2-phosphatase activity"/>
    <property type="evidence" value="ECO:0007669"/>
    <property type="project" value="TreeGrafter"/>
</dbReference>
<feature type="active site" description="Proton donor/acceptor" evidence="2">
    <location>
        <position position="82"/>
    </location>
</feature>
<dbReference type="AlphaFoldDB" id="A0A0R2K1B8"/>
<dbReference type="PATRIC" id="fig|319653.3.peg.814"/>
<dbReference type="Proteomes" id="UP000182818">
    <property type="component" value="Unassembled WGS sequence"/>
</dbReference>
<dbReference type="GeneID" id="76042668"/>
<proteinExistence type="predicted"/>
<sequence length="190" mass="22018">MKKTLYLMRHGETVFNVRKKIQGWCDSPLTSKGIWQAQEASKYFDTVQLDHAYCSTSERSSDTLEIVTHHKMDYTRLKNLREMNFGEFEAQDETLNPKSRKDYNTFFVPYGGESVTQVKNRMVTTLTKIMQKPDHQNVLAVSHAGACVNFLQAWEDPEKVLNQRFTNCGILKFSFDEGKFTLEEVIQSTK</sequence>
<dbReference type="CDD" id="cd07067">
    <property type="entry name" value="HP_PGM_like"/>
    <property type="match status" value="1"/>
</dbReference>
<dbReference type="SUPFAM" id="SSF53254">
    <property type="entry name" value="Phosphoglycerate mutase-like"/>
    <property type="match status" value="1"/>
</dbReference>
<feature type="binding site" evidence="3">
    <location>
        <begin position="9"/>
        <end position="16"/>
    </location>
    <ligand>
        <name>substrate</name>
    </ligand>
</feature>
<evidence type="ECO:0000313" key="7">
    <source>
        <dbReference type="Proteomes" id="UP000182818"/>
    </source>
</evidence>
<reference evidence="5 7" key="2">
    <citation type="submission" date="2016-10" db="EMBL/GenBank/DDBJ databases">
        <authorList>
            <person name="Varghese N."/>
            <person name="Submissions S."/>
        </authorList>
    </citation>
    <scope>NUCLEOTIDE SEQUENCE [LARGE SCALE GENOMIC DNA]</scope>
    <source>
        <strain evidence="5 7">CGMCC 1.3889</strain>
    </source>
</reference>
<feature type="active site" description="Tele-phosphohistidine intermediate" evidence="2">
    <location>
        <position position="10"/>
    </location>
</feature>
<dbReference type="GO" id="GO:0045820">
    <property type="term" value="P:negative regulation of glycolytic process"/>
    <property type="evidence" value="ECO:0007669"/>
    <property type="project" value="TreeGrafter"/>
</dbReference>
<feature type="binding site" evidence="3">
    <location>
        <position position="59"/>
    </location>
    <ligand>
        <name>substrate</name>
    </ligand>
</feature>
<dbReference type="InterPro" id="IPR029033">
    <property type="entry name" value="His_PPase_superfam"/>
</dbReference>
<dbReference type="STRING" id="319653.SAMN04487973_10326"/>
<keyword evidence="7" id="KW-1185">Reference proteome</keyword>
<reference evidence="4 6" key="1">
    <citation type="journal article" date="2015" name="Genome Announc.">
        <title>Expanding the biotechnology potential of lactobacilli through comparative genomics of 213 strains and associated genera.</title>
        <authorList>
            <person name="Sun Z."/>
            <person name="Harris H.M."/>
            <person name="McCann A."/>
            <person name="Guo C."/>
            <person name="Argimon S."/>
            <person name="Zhang W."/>
            <person name="Yang X."/>
            <person name="Jeffery I.B."/>
            <person name="Cooney J.C."/>
            <person name="Kagawa T.F."/>
            <person name="Liu W."/>
            <person name="Song Y."/>
            <person name="Salvetti E."/>
            <person name="Wrobel A."/>
            <person name="Rasinkangas P."/>
            <person name="Parkhill J."/>
            <person name="Rea M.C."/>
            <person name="O'Sullivan O."/>
            <person name="Ritari J."/>
            <person name="Douillard F.P."/>
            <person name="Paul Ross R."/>
            <person name="Yang R."/>
            <person name="Briner A.E."/>
            <person name="Felis G.E."/>
            <person name="de Vos W.M."/>
            <person name="Barrangou R."/>
            <person name="Klaenhammer T.R."/>
            <person name="Caufield P.W."/>
            <person name="Cui Y."/>
            <person name="Zhang H."/>
            <person name="O'Toole P.W."/>
        </authorList>
    </citation>
    <scope>NUCLEOTIDE SEQUENCE [LARGE SCALE GENOMIC DNA]</scope>
    <source>
        <strain evidence="4 6">DSM 22301</strain>
    </source>
</reference>